<gene>
    <name evidence="1" type="ORF">BN851_0098200</name>
</gene>
<organism evidence="1">
    <name type="scientific">Fusarium acuminatum CS5907</name>
    <dbReference type="NCBI Taxonomy" id="1318461"/>
    <lineage>
        <taxon>Eukaryota</taxon>
        <taxon>Fungi</taxon>
        <taxon>Dikarya</taxon>
        <taxon>Ascomycota</taxon>
        <taxon>Pezizomycotina</taxon>
        <taxon>Sordariomycetes</taxon>
        <taxon>Hypocreomycetidae</taxon>
        <taxon>Hypocreales</taxon>
        <taxon>Nectriaceae</taxon>
        <taxon>Fusarium</taxon>
        <taxon>Fusarium tricinctum species complex</taxon>
    </lineage>
</organism>
<comment type="caution">
    <text evidence="1">The sequence shown here is derived from an EMBL/GenBank/DDBJ whole genome shotgun (WGS) entry which is preliminary data.</text>
</comment>
<evidence type="ECO:0000313" key="1">
    <source>
        <dbReference type="EMBL" id="CEG03727.1"/>
    </source>
</evidence>
<accession>A0A090MFL4</accession>
<reference evidence="1" key="1">
    <citation type="submission" date="2013-05" db="EMBL/GenBank/DDBJ databases">
        <title>Draft genome sequences of six wheat associated Fusarium spp. isolates.</title>
        <authorList>
            <person name="Moolhuijzen P.M."/>
            <person name="Manners J.M."/>
            <person name="Wilcox S."/>
            <person name="Bellgard M.I."/>
            <person name="Gardiner D.M."/>
        </authorList>
    </citation>
    <scope>NUCLEOTIDE SEQUENCE</scope>
    <source>
        <strain evidence="1">CS5907</strain>
    </source>
</reference>
<sequence length="80" mass="9033">MDEPIPTESPVASHSDDISTAVDKLRQDYLETIQAATEKLRNGIKNVKVNITHAKLAEYKETLRKIKNIHRYSIENGLTA</sequence>
<proteinExistence type="predicted"/>
<protein>
    <submittedName>
        <fullName evidence="1">WGS project CBMG000000000 data, contig CS5907-c001999</fullName>
    </submittedName>
</protein>
<name>A0A090MFL4_9HYPO</name>
<dbReference type="EMBL" id="CBMG010001993">
    <property type="protein sequence ID" value="CEG03727.1"/>
    <property type="molecule type" value="Genomic_DNA"/>
</dbReference>
<dbReference type="AlphaFoldDB" id="A0A090MFL4"/>